<keyword evidence="1" id="KW-0812">Transmembrane</keyword>
<keyword evidence="3" id="KW-1185">Reference proteome</keyword>
<comment type="caution">
    <text evidence="2">The sequence shown here is derived from an EMBL/GenBank/DDBJ whole genome shotgun (WGS) entry which is preliminary data.</text>
</comment>
<dbReference type="EMBL" id="JBHTAJ010000033">
    <property type="protein sequence ID" value="MFC7181555.1"/>
    <property type="molecule type" value="Genomic_DNA"/>
</dbReference>
<accession>A0ABW2G118</accession>
<sequence length="109" mass="11538">MTRLIVQGRIRGSAAPGPYRLPLPSTTLELSVIRSVLTVLWFVVAIGGGLLVAVNFRGIAERIFDLIARYSWTGPGTATSTTIRIVGGGFAVVAVLGLGVIWLSHVQGH</sequence>
<evidence type="ECO:0000313" key="2">
    <source>
        <dbReference type="EMBL" id="MFC7181555.1"/>
    </source>
</evidence>
<reference evidence="3" key="1">
    <citation type="journal article" date="2019" name="Int. J. Syst. Evol. Microbiol.">
        <title>The Global Catalogue of Microorganisms (GCM) 10K type strain sequencing project: providing services to taxonomists for standard genome sequencing and annotation.</title>
        <authorList>
            <consortium name="The Broad Institute Genomics Platform"/>
            <consortium name="The Broad Institute Genome Sequencing Center for Infectious Disease"/>
            <person name="Wu L."/>
            <person name="Ma J."/>
        </authorList>
    </citation>
    <scope>NUCLEOTIDE SEQUENCE [LARGE SCALE GENOMIC DNA]</scope>
    <source>
        <strain evidence="3">CGMCC 1.12859</strain>
    </source>
</reference>
<proteinExistence type="predicted"/>
<name>A0ABW2G118_9ACTN</name>
<evidence type="ECO:0000256" key="1">
    <source>
        <dbReference type="SAM" id="Phobius"/>
    </source>
</evidence>
<dbReference type="RefSeq" id="WP_380231537.1">
    <property type="nucleotide sequence ID" value="NZ_JBHSVH010000002.1"/>
</dbReference>
<keyword evidence="1" id="KW-1133">Transmembrane helix</keyword>
<evidence type="ECO:0000313" key="3">
    <source>
        <dbReference type="Proteomes" id="UP001596435"/>
    </source>
</evidence>
<keyword evidence="1" id="KW-0472">Membrane</keyword>
<feature type="transmembrane region" description="Helical" evidence="1">
    <location>
        <begin position="81"/>
        <end position="103"/>
    </location>
</feature>
<feature type="transmembrane region" description="Helical" evidence="1">
    <location>
        <begin position="39"/>
        <end position="60"/>
    </location>
</feature>
<gene>
    <name evidence="2" type="ORF">ACFQMG_18550</name>
</gene>
<dbReference type="Proteomes" id="UP001596435">
    <property type="component" value="Unassembled WGS sequence"/>
</dbReference>
<organism evidence="2 3">
    <name type="scientific">Kitasatospora paranensis</name>
    <dbReference type="NCBI Taxonomy" id="258053"/>
    <lineage>
        <taxon>Bacteria</taxon>
        <taxon>Bacillati</taxon>
        <taxon>Actinomycetota</taxon>
        <taxon>Actinomycetes</taxon>
        <taxon>Kitasatosporales</taxon>
        <taxon>Streptomycetaceae</taxon>
        <taxon>Kitasatospora</taxon>
    </lineage>
</organism>
<protein>
    <submittedName>
        <fullName evidence="2">Uncharacterized protein</fullName>
    </submittedName>
</protein>